<evidence type="ECO:0000256" key="1">
    <source>
        <dbReference type="ARBA" id="ARBA00004196"/>
    </source>
</evidence>
<name>A0A518IYZ3_9BACT</name>
<comment type="subcellular location">
    <subcellularLocation>
        <location evidence="1">Cell envelope</location>
    </subcellularLocation>
</comment>
<feature type="coiled-coil region" evidence="3">
    <location>
        <begin position="167"/>
        <end position="194"/>
    </location>
</feature>
<gene>
    <name evidence="4" type="ORF">Mal33_43150</name>
</gene>
<protein>
    <submittedName>
        <fullName evidence="4">p-hydroxybenzoic acid efflux subunit AaeA</fullName>
    </submittedName>
</protein>
<dbReference type="GO" id="GO:0030313">
    <property type="term" value="C:cell envelope"/>
    <property type="evidence" value="ECO:0007669"/>
    <property type="project" value="UniProtKB-SubCell"/>
</dbReference>
<evidence type="ECO:0000256" key="2">
    <source>
        <dbReference type="ARBA" id="ARBA00023054"/>
    </source>
</evidence>
<dbReference type="Gene3D" id="2.40.50.100">
    <property type="match status" value="1"/>
</dbReference>
<evidence type="ECO:0000256" key="3">
    <source>
        <dbReference type="SAM" id="Coils"/>
    </source>
</evidence>
<dbReference type="RefSeq" id="WP_145288536.1">
    <property type="nucleotide sequence ID" value="NZ_CP036318.1"/>
</dbReference>
<dbReference type="Proteomes" id="UP000316770">
    <property type="component" value="Chromosome"/>
</dbReference>
<keyword evidence="2 3" id="KW-0175">Coiled coil</keyword>
<dbReference type="EMBL" id="CP036318">
    <property type="protein sequence ID" value="QDV58297.1"/>
    <property type="molecule type" value="Genomic_DNA"/>
</dbReference>
<dbReference type="SUPFAM" id="SSF111369">
    <property type="entry name" value="HlyD-like secretion proteins"/>
    <property type="match status" value="1"/>
</dbReference>
<dbReference type="Gene3D" id="2.40.30.170">
    <property type="match status" value="1"/>
</dbReference>
<dbReference type="AlphaFoldDB" id="A0A518IYZ3"/>
<keyword evidence="5" id="KW-1185">Reference proteome</keyword>
<sequence>MQQHLFNLKRRLINIRETQHIHAPSQPQSLPKRTAFFKLSFGLLGFAVAFASQPANAQPTSTLIVVEDCAVRFAEEIRVPAVEAGRVVEVKVKLNDTVAAGHSIARQDDAAALLRRRAAVWQQTAAREETSDEVDLDYAKALYAEAVAQRDADKGIYQKGGGSLRTVRQSELGVERARLEIARAEKALRLAQIQYELRSAELSAIDDQLERLQIKSPIAGVILSIERRAGEWIKEGETIATVARMDQLRIDAFLSAQQLPQQQAVGSPVSVVWQNAGQTHQLSGVIDSVDPQILTGQRYRLHATIDNKRLGNSWLLLPGTEVEMRVHPPQRGR</sequence>
<reference evidence="4 5" key="1">
    <citation type="submission" date="2019-02" db="EMBL/GenBank/DDBJ databases">
        <title>Deep-cultivation of Planctomycetes and their phenomic and genomic characterization uncovers novel biology.</title>
        <authorList>
            <person name="Wiegand S."/>
            <person name="Jogler M."/>
            <person name="Boedeker C."/>
            <person name="Pinto D."/>
            <person name="Vollmers J."/>
            <person name="Rivas-Marin E."/>
            <person name="Kohn T."/>
            <person name="Peeters S.H."/>
            <person name="Heuer A."/>
            <person name="Rast P."/>
            <person name="Oberbeckmann S."/>
            <person name="Bunk B."/>
            <person name="Jeske O."/>
            <person name="Meyerdierks A."/>
            <person name="Storesund J.E."/>
            <person name="Kallscheuer N."/>
            <person name="Luecker S."/>
            <person name="Lage O.M."/>
            <person name="Pohl T."/>
            <person name="Merkel B.J."/>
            <person name="Hornburger P."/>
            <person name="Mueller R.-W."/>
            <person name="Bruemmer F."/>
            <person name="Labrenz M."/>
            <person name="Spormann A.M."/>
            <person name="Op den Camp H."/>
            <person name="Overmann J."/>
            <person name="Amann R."/>
            <person name="Jetten M.S.M."/>
            <person name="Mascher T."/>
            <person name="Medema M.H."/>
            <person name="Devos D.P."/>
            <person name="Kaster A.-K."/>
            <person name="Ovreas L."/>
            <person name="Rohde M."/>
            <person name="Galperin M.Y."/>
            <person name="Jogler C."/>
        </authorList>
    </citation>
    <scope>NUCLEOTIDE SEQUENCE [LARGE SCALE GENOMIC DNA]</scope>
    <source>
        <strain evidence="4 5">Mal33</strain>
    </source>
</reference>
<evidence type="ECO:0000313" key="4">
    <source>
        <dbReference type="EMBL" id="QDV58297.1"/>
    </source>
</evidence>
<dbReference type="PANTHER" id="PTHR32347:SF23">
    <property type="entry name" value="BLL5650 PROTEIN"/>
    <property type="match status" value="1"/>
</dbReference>
<proteinExistence type="predicted"/>
<organism evidence="4 5">
    <name type="scientific">Rosistilla oblonga</name>
    <dbReference type="NCBI Taxonomy" id="2527990"/>
    <lineage>
        <taxon>Bacteria</taxon>
        <taxon>Pseudomonadati</taxon>
        <taxon>Planctomycetota</taxon>
        <taxon>Planctomycetia</taxon>
        <taxon>Pirellulales</taxon>
        <taxon>Pirellulaceae</taxon>
        <taxon>Rosistilla</taxon>
    </lineage>
</organism>
<accession>A0A518IYZ3</accession>
<dbReference type="PANTHER" id="PTHR32347">
    <property type="entry name" value="EFFLUX SYSTEM COMPONENT YKNX-RELATED"/>
    <property type="match status" value="1"/>
</dbReference>
<dbReference type="InterPro" id="IPR050465">
    <property type="entry name" value="UPF0194_transport"/>
</dbReference>
<evidence type="ECO:0000313" key="5">
    <source>
        <dbReference type="Proteomes" id="UP000316770"/>
    </source>
</evidence>